<evidence type="ECO:0000313" key="1">
    <source>
        <dbReference type="EMBL" id="CAG8842592.1"/>
    </source>
</evidence>
<proteinExistence type="predicted"/>
<dbReference type="Proteomes" id="UP000789920">
    <property type="component" value="Unassembled WGS sequence"/>
</dbReference>
<feature type="non-terminal residue" evidence="1">
    <location>
        <position position="1"/>
    </location>
</feature>
<gene>
    <name evidence="1" type="ORF">RPERSI_LOCUS32390</name>
</gene>
<accession>A0ACA9SLR7</accession>
<protein>
    <submittedName>
        <fullName evidence="1">4638_t:CDS:1</fullName>
    </submittedName>
</protein>
<dbReference type="EMBL" id="CAJVQC010134825">
    <property type="protein sequence ID" value="CAG8842592.1"/>
    <property type="molecule type" value="Genomic_DNA"/>
</dbReference>
<sequence length="89" mass="10095">IKDISSIIIGTHITLSQLKLIKHCKLIEHSASEIWASEKCLAEIISKIFSLAIVRTPNKYSKLSIILGVLNINSKYRELEKILAEKDFM</sequence>
<reference evidence="1" key="1">
    <citation type="submission" date="2021-06" db="EMBL/GenBank/DDBJ databases">
        <authorList>
            <person name="Kallberg Y."/>
            <person name="Tangrot J."/>
            <person name="Rosling A."/>
        </authorList>
    </citation>
    <scope>NUCLEOTIDE SEQUENCE</scope>
    <source>
        <strain evidence="1">MA461A</strain>
    </source>
</reference>
<name>A0ACA9SLR7_9GLOM</name>
<evidence type="ECO:0000313" key="2">
    <source>
        <dbReference type="Proteomes" id="UP000789920"/>
    </source>
</evidence>
<keyword evidence="2" id="KW-1185">Reference proteome</keyword>
<organism evidence="1 2">
    <name type="scientific">Racocetra persica</name>
    <dbReference type="NCBI Taxonomy" id="160502"/>
    <lineage>
        <taxon>Eukaryota</taxon>
        <taxon>Fungi</taxon>
        <taxon>Fungi incertae sedis</taxon>
        <taxon>Mucoromycota</taxon>
        <taxon>Glomeromycotina</taxon>
        <taxon>Glomeromycetes</taxon>
        <taxon>Diversisporales</taxon>
        <taxon>Gigasporaceae</taxon>
        <taxon>Racocetra</taxon>
    </lineage>
</organism>
<feature type="non-terminal residue" evidence="1">
    <location>
        <position position="89"/>
    </location>
</feature>
<comment type="caution">
    <text evidence="1">The sequence shown here is derived from an EMBL/GenBank/DDBJ whole genome shotgun (WGS) entry which is preliminary data.</text>
</comment>